<keyword evidence="2" id="KW-1185">Reference proteome</keyword>
<evidence type="ECO:0000313" key="2">
    <source>
        <dbReference type="Proteomes" id="UP001289615"/>
    </source>
</evidence>
<protein>
    <submittedName>
        <fullName evidence="1">Uncharacterized protein</fullName>
    </submittedName>
</protein>
<dbReference type="Proteomes" id="UP001289615">
    <property type="component" value="Unassembled WGS sequence"/>
</dbReference>
<comment type="caution">
    <text evidence="1">The sequence shown here is derived from an EMBL/GenBank/DDBJ whole genome shotgun (WGS) entry which is preliminary data.</text>
</comment>
<accession>A0ABU5NJD9</accession>
<sequence length="117" mass="12790">MAEITQLGYQGIRDYIEANWNFIELKDNLGAPIVRLSTADPRVTWTHSAGAQTLELSIVVTGSDAEVTLPKTFAGSAIYTSAEATEAVTATESFSPFEMTMAEDQITVRHRIEVPQV</sequence>
<reference evidence="1 2" key="1">
    <citation type="submission" date="2023-12" db="EMBL/GenBank/DDBJ databases">
        <title>Genome comparison identifies genes involved in endophytic behavior of Lysinibacillus irui and provides insights into its role as a plant-growth promoting bacterium.</title>
        <authorList>
            <person name="Hilario S."/>
            <person name="Matos I."/>
            <person name="Goncalves M.F.M."/>
            <person name="Pardo C.A."/>
            <person name="Santos M.J."/>
        </authorList>
    </citation>
    <scope>NUCLEOTIDE SEQUENCE [LARGE SCALE GENOMIC DNA]</scope>
    <source>
        <strain evidence="1 2">B3</strain>
    </source>
</reference>
<name>A0ABU5NJD9_9BACI</name>
<gene>
    <name evidence="1" type="ORF">U6C28_07530</name>
</gene>
<evidence type="ECO:0000313" key="1">
    <source>
        <dbReference type="EMBL" id="MEA0976150.1"/>
    </source>
</evidence>
<organism evidence="1 2">
    <name type="scientific">Lysinibacillus irui</name>
    <dbReference type="NCBI Taxonomy" id="2998077"/>
    <lineage>
        <taxon>Bacteria</taxon>
        <taxon>Bacillati</taxon>
        <taxon>Bacillota</taxon>
        <taxon>Bacilli</taxon>
        <taxon>Bacillales</taxon>
        <taxon>Bacillaceae</taxon>
        <taxon>Lysinibacillus</taxon>
    </lineage>
</organism>
<proteinExistence type="predicted"/>
<dbReference type="RefSeq" id="WP_322611172.1">
    <property type="nucleotide sequence ID" value="NZ_JAXLNX010000006.1"/>
</dbReference>
<dbReference type="EMBL" id="JAXUIA010000003">
    <property type="protein sequence ID" value="MEA0976150.1"/>
    <property type="molecule type" value="Genomic_DNA"/>
</dbReference>